<dbReference type="GO" id="GO:0006275">
    <property type="term" value="P:regulation of DNA replication"/>
    <property type="evidence" value="ECO:0007669"/>
    <property type="project" value="InterPro"/>
</dbReference>
<feature type="coiled-coil region" evidence="5">
    <location>
        <begin position="89"/>
        <end position="123"/>
    </location>
</feature>
<dbReference type="EMBL" id="JAFDVH010000012">
    <property type="protein sequence ID" value="KAG7466986.1"/>
    <property type="molecule type" value="Genomic_DNA"/>
</dbReference>
<dbReference type="InterPro" id="IPR039209">
    <property type="entry name" value="OBI1"/>
</dbReference>
<evidence type="ECO:0000256" key="4">
    <source>
        <dbReference type="PROSITE-ProRule" id="PRU00175"/>
    </source>
</evidence>
<evidence type="ECO:0000256" key="1">
    <source>
        <dbReference type="ARBA" id="ARBA00022723"/>
    </source>
</evidence>
<keyword evidence="5" id="KW-0175">Coiled coil</keyword>
<dbReference type="CDD" id="cd16562">
    <property type="entry name" value="RING-HC_RNF219"/>
    <property type="match status" value="1"/>
</dbReference>
<keyword evidence="2 4" id="KW-0863">Zinc-finger</keyword>
<evidence type="ECO:0000256" key="2">
    <source>
        <dbReference type="ARBA" id="ARBA00022771"/>
    </source>
</evidence>
<dbReference type="SMART" id="SM00184">
    <property type="entry name" value="RING"/>
    <property type="match status" value="1"/>
</dbReference>
<reference evidence="7" key="1">
    <citation type="submission" date="2021-01" db="EMBL/GenBank/DDBJ databases">
        <authorList>
            <person name="Zahm M."/>
            <person name="Roques C."/>
            <person name="Cabau C."/>
            <person name="Klopp C."/>
            <person name="Donnadieu C."/>
            <person name="Jouanno E."/>
            <person name="Lampietro C."/>
            <person name="Louis A."/>
            <person name="Herpin A."/>
            <person name="Echchiki A."/>
            <person name="Berthelot C."/>
            <person name="Parey E."/>
            <person name="Roest-Crollius H."/>
            <person name="Braasch I."/>
            <person name="Postlethwait J."/>
            <person name="Bobe J."/>
            <person name="Montfort J."/>
            <person name="Bouchez O."/>
            <person name="Begum T."/>
            <person name="Mejri S."/>
            <person name="Adams A."/>
            <person name="Chen W.-J."/>
            <person name="Guiguen Y."/>
        </authorList>
    </citation>
    <scope>NUCLEOTIDE SEQUENCE</scope>
    <source>
        <strain evidence="7">YG-15Mar2019-1</strain>
        <tissue evidence="7">Brain</tissue>
    </source>
</reference>
<feature type="coiled-coil region" evidence="5">
    <location>
        <begin position="163"/>
        <end position="266"/>
    </location>
</feature>
<comment type="caution">
    <text evidence="7">The sequence shown here is derived from an EMBL/GenBank/DDBJ whole genome shotgun (WGS) entry which is preliminary data.</text>
</comment>
<proteinExistence type="predicted"/>
<dbReference type="Pfam" id="PF13923">
    <property type="entry name" value="zf-C3HC4_2"/>
    <property type="match status" value="1"/>
</dbReference>
<name>A0A9D3PRN5_MEGAT</name>
<organism evidence="7 8">
    <name type="scientific">Megalops atlanticus</name>
    <name type="common">Tarpon</name>
    <name type="synonym">Clupea gigantea</name>
    <dbReference type="NCBI Taxonomy" id="7932"/>
    <lineage>
        <taxon>Eukaryota</taxon>
        <taxon>Metazoa</taxon>
        <taxon>Chordata</taxon>
        <taxon>Craniata</taxon>
        <taxon>Vertebrata</taxon>
        <taxon>Euteleostomi</taxon>
        <taxon>Actinopterygii</taxon>
        <taxon>Neopterygii</taxon>
        <taxon>Teleostei</taxon>
        <taxon>Elopiformes</taxon>
        <taxon>Megalopidae</taxon>
        <taxon>Megalops</taxon>
    </lineage>
</organism>
<dbReference type="InterPro" id="IPR035691">
    <property type="entry name" value="OBI1_RING-HC"/>
</dbReference>
<dbReference type="GO" id="GO:0006513">
    <property type="term" value="P:protein monoubiquitination"/>
    <property type="evidence" value="ECO:0007669"/>
    <property type="project" value="InterPro"/>
</dbReference>
<dbReference type="GO" id="GO:0004842">
    <property type="term" value="F:ubiquitin-protein transferase activity"/>
    <property type="evidence" value="ECO:0007669"/>
    <property type="project" value="InterPro"/>
</dbReference>
<dbReference type="Gene3D" id="3.30.40.10">
    <property type="entry name" value="Zinc/RING finger domain, C3HC4 (zinc finger)"/>
    <property type="match status" value="1"/>
</dbReference>
<evidence type="ECO:0000259" key="6">
    <source>
        <dbReference type="PROSITE" id="PS50089"/>
    </source>
</evidence>
<dbReference type="OrthoDB" id="6105938at2759"/>
<dbReference type="InterPro" id="IPR001841">
    <property type="entry name" value="Znf_RING"/>
</dbReference>
<sequence>MAHNIPNVTLSLTLPISCQICLGKVREPVICGNYHVFCSACIDVWLKKASQCPTCRIPITPANPCRKIIGATNESKPDESQSTKKHLRKTRSELLIKEYEDEIEALQKENEELKTKNSSIETQLKNVLDPSSLHVCSETQEANENAQDKRIDPLVLEEWTNKLRAATDISEKVKLDMEKLKEANKTLRAQNVDLVRENLRLKAEVENRSPQKFGRYTVAALEAKINQYERDLLHLRRALERSDKYIEELEAQVSDSEGKLGKKEAAESLSEDLLNLYSGELAILNLRIQVYPV</sequence>
<dbReference type="PROSITE" id="PS50089">
    <property type="entry name" value="ZF_RING_2"/>
    <property type="match status" value="1"/>
</dbReference>
<accession>A0A9D3PRN5</accession>
<dbReference type="InterPro" id="IPR013083">
    <property type="entry name" value="Znf_RING/FYVE/PHD"/>
</dbReference>
<evidence type="ECO:0000256" key="5">
    <source>
        <dbReference type="SAM" id="Coils"/>
    </source>
</evidence>
<dbReference type="AlphaFoldDB" id="A0A9D3PRN5"/>
<evidence type="ECO:0000313" key="8">
    <source>
        <dbReference type="Proteomes" id="UP001046870"/>
    </source>
</evidence>
<dbReference type="SUPFAM" id="SSF57850">
    <property type="entry name" value="RING/U-box"/>
    <property type="match status" value="1"/>
</dbReference>
<dbReference type="PANTHER" id="PTHR14609">
    <property type="entry name" value="RING FINGER PROTEIN 219"/>
    <property type="match status" value="1"/>
</dbReference>
<keyword evidence="8" id="KW-1185">Reference proteome</keyword>
<dbReference type="Proteomes" id="UP001046870">
    <property type="component" value="Chromosome 12"/>
</dbReference>
<evidence type="ECO:0000313" key="7">
    <source>
        <dbReference type="EMBL" id="KAG7466986.1"/>
    </source>
</evidence>
<protein>
    <recommendedName>
        <fullName evidence="6">RING-type domain-containing protein</fullName>
    </recommendedName>
</protein>
<feature type="domain" description="RING-type" evidence="6">
    <location>
        <begin position="18"/>
        <end position="56"/>
    </location>
</feature>
<keyword evidence="3" id="KW-0862">Zinc</keyword>
<dbReference type="GO" id="GO:0008270">
    <property type="term" value="F:zinc ion binding"/>
    <property type="evidence" value="ECO:0007669"/>
    <property type="project" value="UniProtKB-KW"/>
</dbReference>
<gene>
    <name evidence="7" type="ORF">MATL_G00148450</name>
</gene>
<dbReference type="PANTHER" id="PTHR14609:SF1">
    <property type="entry name" value="ORC UBIQUITIN LIGASE 1"/>
    <property type="match status" value="1"/>
</dbReference>
<evidence type="ECO:0000256" key="3">
    <source>
        <dbReference type="ARBA" id="ARBA00022833"/>
    </source>
</evidence>
<keyword evidence="1" id="KW-0479">Metal-binding</keyword>